<evidence type="ECO:0000313" key="9">
    <source>
        <dbReference type="Proteomes" id="UP001500620"/>
    </source>
</evidence>
<protein>
    <recommendedName>
        <fullName evidence="7">RDD domain-containing protein</fullName>
    </recommendedName>
</protein>
<evidence type="ECO:0000256" key="3">
    <source>
        <dbReference type="ARBA" id="ARBA00022692"/>
    </source>
</evidence>
<keyword evidence="4 6" id="KW-1133">Transmembrane helix</keyword>
<sequence length="116" mass="12656">MEPAPASLARRFGALLIDWISCLLIAGVFAKPTDEPWLAPGIFVVVYTLFLGFFGQTLGMRLMRIRCVSLHTGGPLGVPRALLRSLIMLPLITTLIMDQNQRGLHDRAVGSVVQAV</sequence>
<keyword evidence="9" id="KW-1185">Reference proteome</keyword>
<keyword evidence="2" id="KW-1003">Cell membrane</keyword>
<dbReference type="RefSeq" id="WP_345128806.1">
    <property type="nucleotide sequence ID" value="NZ_BAABAT010000010.1"/>
</dbReference>
<evidence type="ECO:0000256" key="2">
    <source>
        <dbReference type="ARBA" id="ARBA00022475"/>
    </source>
</evidence>
<name>A0ABP8DA52_9ACTN</name>
<comment type="subcellular location">
    <subcellularLocation>
        <location evidence="1">Cell membrane</location>
        <topology evidence="1">Multi-pass membrane protein</topology>
    </subcellularLocation>
</comment>
<feature type="transmembrane region" description="Helical" evidence="6">
    <location>
        <begin position="12"/>
        <end position="30"/>
    </location>
</feature>
<feature type="transmembrane region" description="Helical" evidence="6">
    <location>
        <begin position="36"/>
        <end position="54"/>
    </location>
</feature>
<evidence type="ECO:0000313" key="8">
    <source>
        <dbReference type="EMBL" id="GAA4251038.1"/>
    </source>
</evidence>
<dbReference type="InterPro" id="IPR051791">
    <property type="entry name" value="Pra-immunoreactive"/>
</dbReference>
<keyword evidence="5 6" id="KW-0472">Membrane</keyword>
<dbReference type="PANTHER" id="PTHR36115:SF6">
    <property type="entry name" value="PROLINE-RICH ANTIGEN HOMOLOG"/>
    <property type="match status" value="1"/>
</dbReference>
<dbReference type="PANTHER" id="PTHR36115">
    <property type="entry name" value="PROLINE-RICH ANTIGEN HOMOLOG-RELATED"/>
    <property type="match status" value="1"/>
</dbReference>
<dbReference type="InterPro" id="IPR010432">
    <property type="entry name" value="RDD"/>
</dbReference>
<evidence type="ECO:0000259" key="7">
    <source>
        <dbReference type="Pfam" id="PF06271"/>
    </source>
</evidence>
<evidence type="ECO:0000256" key="6">
    <source>
        <dbReference type="SAM" id="Phobius"/>
    </source>
</evidence>
<evidence type="ECO:0000256" key="5">
    <source>
        <dbReference type="ARBA" id="ARBA00023136"/>
    </source>
</evidence>
<feature type="domain" description="RDD" evidence="7">
    <location>
        <begin position="6"/>
        <end position="108"/>
    </location>
</feature>
<dbReference type="EMBL" id="BAABAT010000010">
    <property type="protein sequence ID" value="GAA4251038.1"/>
    <property type="molecule type" value="Genomic_DNA"/>
</dbReference>
<gene>
    <name evidence="8" type="ORF">GCM10022255_042120</name>
</gene>
<dbReference type="Pfam" id="PF06271">
    <property type="entry name" value="RDD"/>
    <property type="match status" value="1"/>
</dbReference>
<keyword evidence="3 6" id="KW-0812">Transmembrane</keyword>
<evidence type="ECO:0000256" key="4">
    <source>
        <dbReference type="ARBA" id="ARBA00022989"/>
    </source>
</evidence>
<comment type="caution">
    <text evidence="8">The sequence shown here is derived from an EMBL/GenBank/DDBJ whole genome shotgun (WGS) entry which is preliminary data.</text>
</comment>
<reference evidence="9" key="1">
    <citation type="journal article" date="2019" name="Int. J. Syst. Evol. Microbiol.">
        <title>The Global Catalogue of Microorganisms (GCM) 10K type strain sequencing project: providing services to taxonomists for standard genome sequencing and annotation.</title>
        <authorList>
            <consortium name="The Broad Institute Genomics Platform"/>
            <consortium name="The Broad Institute Genome Sequencing Center for Infectious Disease"/>
            <person name="Wu L."/>
            <person name="Ma J."/>
        </authorList>
    </citation>
    <scope>NUCLEOTIDE SEQUENCE [LARGE SCALE GENOMIC DNA]</scope>
    <source>
        <strain evidence="9">JCM 17441</strain>
    </source>
</reference>
<proteinExistence type="predicted"/>
<organism evidence="8 9">
    <name type="scientific">Dactylosporangium darangshiense</name>
    <dbReference type="NCBI Taxonomy" id="579108"/>
    <lineage>
        <taxon>Bacteria</taxon>
        <taxon>Bacillati</taxon>
        <taxon>Actinomycetota</taxon>
        <taxon>Actinomycetes</taxon>
        <taxon>Micromonosporales</taxon>
        <taxon>Micromonosporaceae</taxon>
        <taxon>Dactylosporangium</taxon>
    </lineage>
</organism>
<dbReference type="Proteomes" id="UP001500620">
    <property type="component" value="Unassembled WGS sequence"/>
</dbReference>
<evidence type="ECO:0000256" key="1">
    <source>
        <dbReference type="ARBA" id="ARBA00004651"/>
    </source>
</evidence>
<accession>A0ABP8DA52</accession>